<dbReference type="AlphaFoldDB" id="A0A811Q1V7"/>
<dbReference type="PANTHER" id="PTHR46057:SF47">
    <property type="entry name" value="OS02G0687100 PROTEIN"/>
    <property type="match status" value="1"/>
</dbReference>
<dbReference type="InterPro" id="IPR007650">
    <property type="entry name" value="Zf-FLZ_dom"/>
</dbReference>
<dbReference type="GO" id="GO:0046872">
    <property type="term" value="F:metal ion binding"/>
    <property type="evidence" value="ECO:0007669"/>
    <property type="project" value="UniProtKB-KW"/>
</dbReference>
<feature type="domain" description="FLZ-type" evidence="5">
    <location>
        <begin position="59"/>
        <end position="103"/>
    </location>
</feature>
<accession>A0A811Q1V7</accession>
<evidence type="ECO:0000256" key="1">
    <source>
        <dbReference type="ARBA" id="ARBA00009374"/>
    </source>
</evidence>
<name>A0A811Q1V7_9POAL</name>
<dbReference type="EMBL" id="CAJGYO010000008">
    <property type="protein sequence ID" value="CAD6249908.1"/>
    <property type="molecule type" value="Genomic_DNA"/>
</dbReference>
<evidence type="ECO:0000259" key="5">
    <source>
        <dbReference type="PROSITE" id="PS51795"/>
    </source>
</evidence>
<dbReference type="Proteomes" id="UP000604825">
    <property type="component" value="Unassembled WGS sequence"/>
</dbReference>
<reference evidence="6" key="1">
    <citation type="submission" date="2020-10" db="EMBL/GenBank/DDBJ databases">
        <authorList>
            <person name="Han B."/>
            <person name="Lu T."/>
            <person name="Zhao Q."/>
            <person name="Huang X."/>
            <person name="Zhao Y."/>
        </authorList>
    </citation>
    <scope>NUCLEOTIDE SEQUENCE</scope>
</reference>
<dbReference type="InterPro" id="IPR044533">
    <property type="entry name" value="FLZ1/2/3"/>
</dbReference>
<keyword evidence="2" id="KW-0479">Metal-binding</keyword>
<evidence type="ECO:0000256" key="4">
    <source>
        <dbReference type="SAM" id="MobiDB-lite"/>
    </source>
</evidence>
<dbReference type="PANTHER" id="PTHR46057">
    <property type="entry name" value="FCS-LIKE ZINC FINGER 1-RELATED"/>
    <property type="match status" value="1"/>
</dbReference>
<organism evidence="6 7">
    <name type="scientific">Miscanthus lutarioriparius</name>
    <dbReference type="NCBI Taxonomy" id="422564"/>
    <lineage>
        <taxon>Eukaryota</taxon>
        <taxon>Viridiplantae</taxon>
        <taxon>Streptophyta</taxon>
        <taxon>Embryophyta</taxon>
        <taxon>Tracheophyta</taxon>
        <taxon>Spermatophyta</taxon>
        <taxon>Magnoliopsida</taxon>
        <taxon>Liliopsida</taxon>
        <taxon>Poales</taxon>
        <taxon>Poaceae</taxon>
        <taxon>PACMAD clade</taxon>
        <taxon>Panicoideae</taxon>
        <taxon>Andropogonodae</taxon>
        <taxon>Andropogoneae</taxon>
        <taxon>Saccharinae</taxon>
        <taxon>Miscanthus</taxon>
    </lineage>
</organism>
<proteinExistence type="inferred from homology"/>
<feature type="region of interest" description="Disordered" evidence="4">
    <location>
        <begin position="98"/>
        <end position="130"/>
    </location>
</feature>
<evidence type="ECO:0000313" key="7">
    <source>
        <dbReference type="Proteomes" id="UP000604825"/>
    </source>
</evidence>
<feature type="region of interest" description="Disordered" evidence="4">
    <location>
        <begin position="25"/>
        <end position="55"/>
    </location>
</feature>
<sequence length="130" mass="14915">MEDYYYFPNSWGTAGYVVAGFPGHTVPRNPSSPPPRTRRASRGNAEAGELHHPHPHPHHYLDACFRCGRHLGGNKDIFMYRGDTPFCSDECRQQQIEADEARERRSRQPSAATKRERQSSSPQRIPLWAR</sequence>
<comment type="similarity">
    <text evidence="1">Belongs to the FLZ family.</text>
</comment>
<dbReference type="OrthoDB" id="1916924at2759"/>
<dbReference type="PROSITE" id="PS51795">
    <property type="entry name" value="ZF_FLZ"/>
    <property type="match status" value="1"/>
</dbReference>
<feature type="zinc finger region" description="FLZ-type" evidence="3">
    <location>
        <begin position="59"/>
        <end position="103"/>
    </location>
</feature>
<keyword evidence="7" id="KW-1185">Reference proteome</keyword>
<comment type="caution">
    <text evidence="6">The sequence shown here is derived from an EMBL/GenBank/DDBJ whole genome shotgun (WGS) entry which is preliminary data.</text>
</comment>
<evidence type="ECO:0000256" key="3">
    <source>
        <dbReference type="PROSITE-ProRule" id="PRU01131"/>
    </source>
</evidence>
<evidence type="ECO:0000313" key="6">
    <source>
        <dbReference type="EMBL" id="CAD6249908.1"/>
    </source>
</evidence>
<dbReference type="Pfam" id="PF04570">
    <property type="entry name" value="zf-FLZ"/>
    <property type="match status" value="1"/>
</dbReference>
<gene>
    <name evidence="6" type="ORF">NCGR_LOCUS33707</name>
</gene>
<protein>
    <recommendedName>
        <fullName evidence="5">FLZ-type domain-containing protein</fullName>
    </recommendedName>
</protein>
<evidence type="ECO:0000256" key="2">
    <source>
        <dbReference type="ARBA" id="ARBA00022723"/>
    </source>
</evidence>